<protein>
    <submittedName>
        <fullName evidence="7">LPS export ABC transporter periplasmic protein LptC</fullName>
    </submittedName>
</protein>
<keyword evidence="8" id="KW-1185">Reference proteome</keyword>
<feature type="transmembrane region" description="Helical" evidence="6">
    <location>
        <begin position="12"/>
        <end position="30"/>
    </location>
</feature>
<organism evidence="7 8">
    <name type="scientific">Pseudoduganella rivuli</name>
    <dbReference type="NCBI Taxonomy" id="2666085"/>
    <lineage>
        <taxon>Bacteria</taxon>
        <taxon>Pseudomonadati</taxon>
        <taxon>Pseudomonadota</taxon>
        <taxon>Betaproteobacteria</taxon>
        <taxon>Burkholderiales</taxon>
        <taxon>Oxalobacteraceae</taxon>
        <taxon>Telluria group</taxon>
        <taxon>Pseudoduganella</taxon>
    </lineage>
</organism>
<dbReference type="GO" id="GO:0017089">
    <property type="term" value="F:glycolipid transfer activity"/>
    <property type="evidence" value="ECO:0007669"/>
    <property type="project" value="TreeGrafter"/>
</dbReference>
<keyword evidence="2" id="KW-0997">Cell inner membrane</keyword>
<dbReference type="Gene3D" id="2.60.450.10">
    <property type="entry name" value="Lipopolysaccharide (LPS) transport protein A like domain"/>
    <property type="match status" value="1"/>
</dbReference>
<evidence type="ECO:0000313" key="8">
    <source>
        <dbReference type="Proteomes" id="UP000446768"/>
    </source>
</evidence>
<evidence type="ECO:0000313" key="7">
    <source>
        <dbReference type="EMBL" id="MRV73009.1"/>
    </source>
</evidence>
<sequence>MRKEKTAHRWRLGLTLTAGVLFAFGSLWLVQLLNRSADDMQADLRANEPDYIIEQFSAVRMGKDGKPSYIVSGDKLVHRPIDDASDIDKPVVRNMAEGRPPMDIHAARARVDENNTRVTLKDNVRVDRAASGKSAAMVMTTQAMTVYPDEDRMETDQPVQVVQGGASMTAQGMRANNATREVHLQGRGTLVMPPKAQP</sequence>
<dbReference type="GO" id="GO:0005886">
    <property type="term" value="C:plasma membrane"/>
    <property type="evidence" value="ECO:0007669"/>
    <property type="project" value="InterPro"/>
</dbReference>
<proteinExistence type="predicted"/>
<evidence type="ECO:0000256" key="4">
    <source>
        <dbReference type="ARBA" id="ARBA00022989"/>
    </source>
</evidence>
<evidence type="ECO:0000256" key="5">
    <source>
        <dbReference type="ARBA" id="ARBA00023136"/>
    </source>
</evidence>
<dbReference type="InterPro" id="IPR010664">
    <property type="entry name" value="LipoPS_assembly_LptC-rel"/>
</dbReference>
<dbReference type="NCBIfam" id="TIGR04409">
    <property type="entry name" value="LptC_YrbK"/>
    <property type="match status" value="1"/>
</dbReference>
<reference evidence="7 8" key="1">
    <citation type="submission" date="2019-11" db="EMBL/GenBank/DDBJ databases">
        <title>Novel species isolated from a subtropical stream in China.</title>
        <authorList>
            <person name="Lu H."/>
        </authorList>
    </citation>
    <scope>NUCLEOTIDE SEQUENCE [LARGE SCALE GENOMIC DNA]</scope>
    <source>
        <strain evidence="7 8">FT92W</strain>
    </source>
</reference>
<dbReference type="Pfam" id="PF06835">
    <property type="entry name" value="LptC"/>
    <property type="match status" value="1"/>
</dbReference>
<keyword evidence="4 6" id="KW-1133">Transmembrane helix</keyword>
<accession>A0A7X2INB4</accession>
<dbReference type="PANTHER" id="PTHR37481:SF1">
    <property type="entry name" value="LIPOPOLYSACCHARIDE EXPORT SYSTEM PROTEIN LPTC"/>
    <property type="match status" value="1"/>
</dbReference>
<dbReference type="AlphaFoldDB" id="A0A7X2INB4"/>
<dbReference type="InterPro" id="IPR052363">
    <property type="entry name" value="LPS_export_LptC"/>
</dbReference>
<comment type="caution">
    <text evidence="7">The sequence shown here is derived from an EMBL/GenBank/DDBJ whole genome shotgun (WGS) entry which is preliminary data.</text>
</comment>
<name>A0A7X2INB4_9BURK</name>
<dbReference type="InterPro" id="IPR026265">
    <property type="entry name" value="LptC"/>
</dbReference>
<gene>
    <name evidence="7" type="primary">lptC</name>
    <name evidence="7" type="ORF">GJ700_14965</name>
</gene>
<evidence type="ECO:0000256" key="1">
    <source>
        <dbReference type="ARBA" id="ARBA00022475"/>
    </source>
</evidence>
<dbReference type="Proteomes" id="UP000446768">
    <property type="component" value="Unassembled WGS sequence"/>
</dbReference>
<dbReference type="RefSeq" id="WP_154375145.1">
    <property type="nucleotide sequence ID" value="NZ_WKJJ01000008.1"/>
</dbReference>
<keyword evidence="1" id="KW-1003">Cell membrane</keyword>
<keyword evidence="3 6" id="KW-0812">Transmembrane</keyword>
<evidence type="ECO:0000256" key="3">
    <source>
        <dbReference type="ARBA" id="ARBA00022692"/>
    </source>
</evidence>
<dbReference type="PANTHER" id="PTHR37481">
    <property type="entry name" value="LIPOPOLYSACCHARIDE EXPORT SYSTEM PROTEIN LPTC"/>
    <property type="match status" value="1"/>
</dbReference>
<dbReference type="EMBL" id="WKJJ01000008">
    <property type="protein sequence ID" value="MRV73009.1"/>
    <property type="molecule type" value="Genomic_DNA"/>
</dbReference>
<evidence type="ECO:0000256" key="6">
    <source>
        <dbReference type="SAM" id="Phobius"/>
    </source>
</evidence>
<dbReference type="GO" id="GO:0030288">
    <property type="term" value="C:outer membrane-bounded periplasmic space"/>
    <property type="evidence" value="ECO:0007669"/>
    <property type="project" value="TreeGrafter"/>
</dbReference>
<keyword evidence="5 6" id="KW-0472">Membrane</keyword>
<dbReference type="GO" id="GO:0015221">
    <property type="term" value="F:lipopolysaccharide transmembrane transporter activity"/>
    <property type="evidence" value="ECO:0007669"/>
    <property type="project" value="InterPro"/>
</dbReference>
<evidence type="ECO:0000256" key="2">
    <source>
        <dbReference type="ARBA" id="ARBA00022519"/>
    </source>
</evidence>